<dbReference type="EMBL" id="CP001390">
    <property type="protein sequence ID" value="ACM19303.1"/>
    <property type="molecule type" value="Genomic_DNA"/>
</dbReference>
<dbReference type="GO" id="GO:0005886">
    <property type="term" value="C:plasma membrane"/>
    <property type="evidence" value="ECO:0007669"/>
    <property type="project" value="TreeGrafter"/>
</dbReference>
<feature type="transmembrane region" description="Helical" evidence="3">
    <location>
        <begin position="12"/>
        <end position="33"/>
    </location>
</feature>
<feature type="transmembrane region" description="Helical" evidence="3">
    <location>
        <begin position="217"/>
        <end position="233"/>
    </location>
</feature>
<keyword evidence="3" id="KW-0812">Transmembrane</keyword>
<dbReference type="SMART" id="SM00267">
    <property type="entry name" value="GGDEF"/>
    <property type="match status" value="1"/>
</dbReference>
<evidence type="ECO:0000313" key="6">
    <source>
        <dbReference type="Proteomes" id="UP000007721"/>
    </source>
</evidence>
<dbReference type="NCBIfam" id="TIGR00254">
    <property type="entry name" value="GGDEF"/>
    <property type="match status" value="1"/>
</dbReference>
<gene>
    <name evidence="5" type="ordered locus">Geob_0941</name>
</gene>
<dbReference type="PANTHER" id="PTHR45138:SF9">
    <property type="entry name" value="DIGUANYLATE CYCLASE DGCM-RELATED"/>
    <property type="match status" value="1"/>
</dbReference>
<dbReference type="OrthoDB" id="7323245at2"/>
<dbReference type="eggNOG" id="COG2199">
    <property type="taxonomic scope" value="Bacteria"/>
</dbReference>
<dbReference type="InterPro" id="IPR050469">
    <property type="entry name" value="Diguanylate_Cyclase"/>
</dbReference>
<dbReference type="PROSITE" id="PS50887">
    <property type="entry name" value="GGDEF"/>
    <property type="match status" value="1"/>
</dbReference>
<dbReference type="SUPFAM" id="SSF55073">
    <property type="entry name" value="Nucleotide cyclase"/>
    <property type="match status" value="1"/>
</dbReference>
<dbReference type="STRING" id="316067.Geob_0941"/>
<evidence type="ECO:0000256" key="2">
    <source>
        <dbReference type="ARBA" id="ARBA00034247"/>
    </source>
</evidence>
<feature type="transmembrane region" description="Helical" evidence="3">
    <location>
        <begin position="93"/>
        <end position="111"/>
    </location>
</feature>
<feature type="transmembrane region" description="Helical" evidence="3">
    <location>
        <begin position="170"/>
        <end position="188"/>
    </location>
</feature>
<feature type="transmembrane region" description="Helical" evidence="3">
    <location>
        <begin position="123"/>
        <end position="141"/>
    </location>
</feature>
<feature type="domain" description="GGDEF" evidence="4">
    <location>
        <begin position="263"/>
        <end position="412"/>
    </location>
</feature>
<dbReference type="InterPro" id="IPR000160">
    <property type="entry name" value="GGDEF_dom"/>
</dbReference>
<evidence type="ECO:0000256" key="3">
    <source>
        <dbReference type="SAM" id="Phobius"/>
    </source>
</evidence>
<evidence type="ECO:0000256" key="1">
    <source>
        <dbReference type="ARBA" id="ARBA00012528"/>
    </source>
</evidence>
<dbReference type="InterPro" id="IPR029787">
    <property type="entry name" value="Nucleotide_cyclase"/>
</dbReference>
<keyword evidence="3" id="KW-1133">Transmembrane helix</keyword>
<keyword evidence="3" id="KW-0472">Membrane</keyword>
<dbReference type="AlphaFoldDB" id="B9M207"/>
<proteinExistence type="predicted"/>
<reference evidence="5 6" key="1">
    <citation type="submission" date="2009-01" db="EMBL/GenBank/DDBJ databases">
        <title>Complete sequence of Geobacter sp. FRC-32.</title>
        <authorList>
            <consortium name="US DOE Joint Genome Institute"/>
            <person name="Lucas S."/>
            <person name="Copeland A."/>
            <person name="Lapidus A."/>
            <person name="Glavina del Rio T."/>
            <person name="Dalin E."/>
            <person name="Tice H."/>
            <person name="Bruce D."/>
            <person name="Goodwin L."/>
            <person name="Pitluck S."/>
            <person name="Saunders E."/>
            <person name="Brettin T."/>
            <person name="Detter J.C."/>
            <person name="Han C."/>
            <person name="Larimer F."/>
            <person name="Land M."/>
            <person name="Hauser L."/>
            <person name="Kyrpides N."/>
            <person name="Ovchinnikova G."/>
            <person name="Kostka J."/>
            <person name="Richardson P."/>
        </authorList>
    </citation>
    <scope>NUCLEOTIDE SEQUENCE [LARGE SCALE GENOMIC DNA]</scope>
    <source>
        <strain evidence="6">DSM 22248 / JCM 15807 / FRC-32</strain>
    </source>
</reference>
<dbReference type="InterPro" id="IPR043128">
    <property type="entry name" value="Rev_trsase/Diguanyl_cyclase"/>
</dbReference>
<dbReference type="CDD" id="cd01949">
    <property type="entry name" value="GGDEF"/>
    <property type="match status" value="1"/>
</dbReference>
<protein>
    <recommendedName>
        <fullName evidence="1">diguanylate cyclase</fullName>
        <ecNumber evidence="1">2.7.7.65</ecNumber>
    </recommendedName>
</protein>
<dbReference type="HOGENOM" id="CLU_054734_1_0_7"/>
<organism evidence="5 6">
    <name type="scientific">Geotalea daltonii (strain DSM 22248 / JCM 15807 / FRC-32)</name>
    <name type="common">Geobacter daltonii</name>
    <dbReference type="NCBI Taxonomy" id="316067"/>
    <lineage>
        <taxon>Bacteria</taxon>
        <taxon>Pseudomonadati</taxon>
        <taxon>Thermodesulfobacteriota</taxon>
        <taxon>Desulfuromonadia</taxon>
        <taxon>Geobacterales</taxon>
        <taxon>Geobacteraceae</taxon>
        <taxon>Geotalea</taxon>
    </lineage>
</organism>
<feature type="transmembrane region" description="Helical" evidence="3">
    <location>
        <begin position="195"/>
        <end position="211"/>
    </location>
</feature>
<dbReference type="Gene3D" id="3.30.70.270">
    <property type="match status" value="1"/>
</dbReference>
<dbReference type="GO" id="GO:0043709">
    <property type="term" value="P:cell adhesion involved in single-species biofilm formation"/>
    <property type="evidence" value="ECO:0007669"/>
    <property type="project" value="TreeGrafter"/>
</dbReference>
<dbReference type="EC" id="2.7.7.65" evidence="1"/>
<name>B9M207_GEODF</name>
<dbReference type="GO" id="GO:0052621">
    <property type="term" value="F:diguanylate cyclase activity"/>
    <property type="evidence" value="ECO:0007669"/>
    <property type="project" value="UniProtKB-EC"/>
</dbReference>
<evidence type="ECO:0000259" key="4">
    <source>
        <dbReference type="PROSITE" id="PS50887"/>
    </source>
</evidence>
<dbReference type="GO" id="GO:1902201">
    <property type="term" value="P:negative regulation of bacterial-type flagellum-dependent cell motility"/>
    <property type="evidence" value="ECO:0007669"/>
    <property type="project" value="TreeGrafter"/>
</dbReference>
<dbReference type="Proteomes" id="UP000007721">
    <property type="component" value="Chromosome"/>
</dbReference>
<accession>B9M207</accession>
<keyword evidence="6" id="KW-1185">Reference proteome</keyword>
<sequence>MTVAALKKLTILAPSVILLVMAYLAIPHIAALPPPQHELALLSPYLFIATGLILSFAFSRGRAFFVLLLLAGFYWFFRTYLQHGLSDFLPRVVFQFLCLLIPLNITIFCHVRERGVFTLSGRMRFAFLAMQLAAVAWIIRYREDYGQVPLFFSRPFLDIPFISDSPVPQVAWLVAIIGFVLVLYRVVIHKSPIDSGLLGALVAVFIAFNTLTVGDFPLVFIAAAAFILAVSVLQDSHNMAFRDDLTGLPSRRALNEQMLSMGRQYTIAMLDVDHFKIFNDTHGHDVGDQVLKMVAKKIGAVKGGGRPFRYGGEEFTIVFPRRKMGDAIPFLEDVRSAISAYELSIRSKDRPKKAEEGKKKRNAGHGDKTVSVTISIGVAESSDSLRLPDDVIKAADKALYRAKSKGRNQVSR</sequence>
<feature type="transmembrane region" description="Helical" evidence="3">
    <location>
        <begin position="39"/>
        <end position="58"/>
    </location>
</feature>
<comment type="catalytic activity">
    <reaction evidence="2">
        <text>2 GTP = 3',3'-c-di-GMP + 2 diphosphate</text>
        <dbReference type="Rhea" id="RHEA:24898"/>
        <dbReference type="ChEBI" id="CHEBI:33019"/>
        <dbReference type="ChEBI" id="CHEBI:37565"/>
        <dbReference type="ChEBI" id="CHEBI:58805"/>
        <dbReference type="EC" id="2.7.7.65"/>
    </reaction>
</comment>
<feature type="transmembrane region" description="Helical" evidence="3">
    <location>
        <begin position="63"/>
        <end position="81"/>
    </location>
</feature>
<dbReference type="Pfam" id="PF00990">
    <property type="entry name" value="GGDEF"/>
    <property type="match status" value="2"/>
</dbReference>
<dbReference type="KEGG" id="geo:Geob_0941"/>
<dbReference type="PANTHER" id="PTHR45138">
    <property type="entry name" value="REGULATORY COMPONENTS OF SENSORY TRANSDUCTION SYSTEM"/>
    <property type="match status" value="1"/>
</dbReference>
<evidence type="ECO:0000313" key="5">
    <source>
        <dbReference type="EMBL" id="ACM19303.1"/>
    </source>
</evidence>